<dbReference type="Gene3D" id="2.60.40.2840">
    <property type="match status" value="1"/>
</dbReference>
<dbReference type="GeneID" id="114452057"/>
<dbReference type="InParanoid" id="A0A6P7KFA5"/>
<keyword evidence="4" id="KW-1185">Reference proteome</keyword>
<feature type="compositionally biased region" description="Basic and acidic residues" evidence="2">
    <location>
        <begin position="497"/>
        <end position="517"/>
    </location>
</feature>
<dbReference type="Pfam" id="PF17751">
    <property type="entry name" value="SKICH"/>
    <property type="match status" value="1"/>
</dbReference>
<name>A0A6P7KFA5_9TELE</name>
<accession>A0A6P7KFA5</accession>
<keyword evidence="1" id="KW-0175">Coiled coil</keyword>
<evidence type="ECO:0000313" key="5">
    <source>
        <dbReference type="RefSeq" id="XP_028286947.1"/>
    </source>
</evidence>
<feature type="region of interest" description="Disordered" evidence="2">
    <location>
        <begin position="236"/>
        <end position="256"/>
    </location>
</feature>
<feature type="region of interest" description="Disordered" evidence="2">
    <location>
        <begin position="493"/>
        <end position="517"/>
    </location>
</feature>
<dbReference type="AlphaFoldDB" id="A0A6P7KFA5"/>
<evidence type="ECO:0000256" key="1">
    <source>
        <dbReference type="ARBA" id="ARBA00023054"/>
    </source>
</evidence>
<evidence type="ECO:0000313" key="4">
    <source>
        <dbReference type="Proteomes" id="UP000515145"/>
    </source>
</evidence>
<evidence type="ECO:0000256" key="2">
    <source>
        <dbReference type="SAM" id="MobiDB-lite"/>
    </source>
</evidence>
<protein>
    <submittedName>
        <fullName evidence="5">Calcium-binding and coiled-coil domain-containing protein 2 isoform X1</fullName>
    </submittedName>
</protein>
<proteinExistence type="predicted"/>
<dbReference type="Gene3D" id="6.20.250.40">
    <property type="match status" value="1"/>
</dbReference>
<dbReference type="OrthoDB" id="10015001at2759"/>
<dbReference type="CDD" id="cd21968">
    <property type="entry name" value="Zn-C2H2_CALCOCO2"/>
    <property type="match status" value="1"/>
</dbReference>
<dbReference type="PANTHER" id="PTHR31915">
    <property type="entry name" value="SKICH DOMAIN-CONTAINING PROTEIN"/>
    <property type="match status" value="1"/>
</dbReference>
<dbReference type="Proteomes" id="UP000515145">
    <property type="component" value="Chromosome 19"/>
</dbReference>
<feature type="domain" description="SKICH" evidence="3">
    <location>
        <begin position="20"/>
        <end position="123"/>
    </location>
</feature>
<evidence type="ECO:0000259" key="3">
    <source>
        <dbReference type="Pfam" id="PF17751"/>
    </source>
</evidence>
<dbReference type="CTD" id="10241"/>
<reference evidence="5" key="1">
    <citation type="submission" date="2025-08" db="UniProtKB">
        <authorList>
            <consortium name="RefSeq"/>
        </authorList>
    </citation>
    <scope>IDENTIFICATION</scope>
</reference>
<organism evidence="4 5">
    <name type="scientific">Parambassis ranga</name>
    <name type="common">Indian glassy fish</name>
    <dbReference type="NCBI Taxonomy" id="210632"/>
    <lineage>
        <taxon>Eukaryota</taxon>
        <taxon>Metazoa</taxon>
        <taxon>Chordata</taxon>
        <taxon>Craniata</taxon>
        <taxon>Vertebrata</taxon>
        <taxon>Euteleostomi</taxon>
        <taxon>Actinopterygii</taxon>
        <taxon>Neopterygii</taxon>
        <taxon>Teleostei</taxon>
        <taxon>Neoteleostei</taxon>
        <taxon>Acanthomorphata</taxon>
        <taxon>Ovalentaria</taxon>
        <taxon>Ambassidae</taxon>
        <taxon>Parambassis</taxon>
    </lineage>
</organism>
<dbReference type="InterPro" id="IPR051002">
    <property type="entry name" value="UBA_autophagy_assoc_protein"/>
</dbReference>
<dbReference type="InterPro" id="IPR041611">
    <property type="entry name" value="SKICH"/>
</dbReference>
<dbReference type="PANTHER" id="PTHR31915:SF10">
    <property type="entry name" value="CALCIUM-BINDING AND COILED-COIL DOMAIN 2"/>
    <property type="match status" value="1"/>
</dbReference>
<dbReference type="RefSeq" id="XP_028286947.1">
    <property type="nucleotide sequence ID" value="XM_028431146.1"/>
</dbReference>
<gene>
    <name evidence="5" type="primary">calcoco2</name>
</gene>
<sequence>MESPTEAAAAAADARTFSQVVFTDIPYSYPPSTPITCCYTFTAALKPNSRDWVGIFKVGWSTTKDYHTFVWVEQGLDLKGHQSEIRQADFKEYYLPKDETEFYQFCYVDSTGQVRGASTPFCFKKQAEGSMNSSLEDDLLIVTTQEQVDQSTREMTELQKELDQIKAENETLKMALEEAANLKGMNAQRDKDVSELVKELNQVMKHNENLKTTLQEQLKENERLKEEMVIQQMDLQQQSQSFNSDTGSRPKEEKYERAVKKINQLKEEREDLKEKANLQSQENNRLNAKLREGERELLKATDSIQLLQVDLQSIEKEKEQLTAEVLKLHSLTGSSEALKTENQELRQRVSQLEVLQNSSNGDIKAQCHTLARELQDAQRMLEAEKQESRNAKRQVDSLKSEMQQFREQLENVNTLREEALQRSSKYEMLLTETNALMNNEKIENEDNNQVIALMKREKEELARENQNLKDDIKELRGVIAGLHAAPASSVYMQPDVTEPHSDTSAAHEEQETSEQEEHLYDNVVNIDEPQEEELLVCRHCQEGFPGITQNELEQHEQSHRVCPFCTLICDNMEQEVFEDHVYSHEL</sequence>